<sequence length="59" mass="5880">MTFYAKKKKIDPCKALSVVGYAHTTASAAAAVALGVSGPVGWGVVAGMGLAYTVGGLYC</sequence>
<feature type="transmembrane region" description="Helical" evidence="1">
    <location>
        <begin position="40"/>
        <end position="58"/>
    </location>
</feature>
<organism evidence="2 3">
    <name type="scientific">Macrococcus equipercicus</name>
    <dbReference type="NCBI Taxonomy" id="69967"/>
    <lineage>
        <taxon>Bacteria</taxon>
        <taxon>Bacillati</taxon>
        <taxon>Bacillota</taxon>
        <taxon>Bacilli</taxon>
        <taxon>Bacillales</taxon>
        <taxon>Staphylococcaceae</taxon>
        <taxon>Macrococcus</taxon>
    </lineage>
</organism>
<evidence type="ECO:0000313" key="2">
    <source>
        <dbReference type="EMBL" id="KAA1037003.1"/>
    </source>
</evidence>
<keyword evidence="1" id="KW-0472">Membrane</keyword>
<accession>A0ABQ6R6S1</accession>
<dbReference type="Proteomes" id="UP000295735">
    <property type="component" value="Unassembled WGS sequence"/>
</dbReference>
<proteinExistence type="predicted"/>
<comment type="caution">
    <text evidence="2">The sequence shown here is derived from an EMBL/GenBank/DDBJ whole genome shotgun (WGS) entry which is preliminary data.</text>
</comment>
<name>A0ABQ6R6S1_9STAP</name>
<evidence type="ECO:0000256" key="1">
    <source>
        <dbReference type="SAM" id="Phobius"/>
    </source>
</evidence>
<evidence type="ECO:0008006" key="4">
    <source>
        <dbReference type="Google" id="ProtNLM"/>
    </source>
</evidence>
<keyword evidence="3" id="KW-1185">Reference proteome</keyword>
<reference evidence="2 3" key="1">
    <citation type="submission" date="2019-09" db="EMBL/GenBank/DDBJ databases">
        <authorList>
            <person name="Mazhar S."/>
            <person name="Altermann E."/>
            <person name="Hill C."/>
            <person name="Mcauliffe O."/>
        </authorList>
    </citation>
    <scope>NUCLEOTIDE SEQUENCE [LARGE SCALE GENOMIC DNA]</scope>
    <source>
        <strain evidence="2 3">ATCC 51831</strain>
    </source>
</reference>
<protein>
    <recommendedName>
        <fullName evidence="4">Bacteriocin</fullName>
    </recommendedName>
</protein>
<keyword evidence="1" id="KW-0812">Transmembrane</keyword>
<keyword evidence="1" id="KW-1133">Transmembrane helix</keyword>
<dbReference type="EMBL" id="SCWC02000009">
    <property type="protein sequence ID" value="KAA1037003.1"/>
    <property type="molecule type" value="Genomic_DNA"/>
</dbReference>
<gene>
    <name evidence="2" type="ORF">ERX35_010090</name>
</gene>
<evidence type="ECO:0000313" key="3">
    <source>
        <dbReference type="Proteomes" id="UP000295735"/>
    </source>
</evidence>